<feature type="transmembrane region" description="Helical" evidence="5">
    <location>
        <begin position="216"/>
        <end position="234"/>
    </location>
</feature>
<dbReference type="InterPro" id="IPR030374">
    <property type="entry name" value="PABS"/>
</dbReference>
<keyword evidence="3 5" id="KW-0745">Spermidine biosynthesis</keyword>
<gene>
    <name evidence="5" type="primary">speE</name>
    <name evidence="8" type="ORF">BECKDK2373B_GA0170837_10845</name>
</gene>
<keyword evidence="2 5" id="KW-0808">Transferase</keyword>
<dbReference type="CDD" id="cd02440">
    <property type="entry name" value="AdoMet_MTases"/>
    <property type="match status" value="1"/>
</dbReference>
<keyword evidence="5" id="KW-0812">Transmembrane</keyword>
<keyword evidence="5" id="KW-1133">Transmembrane helix</keyword>
<keyword evidence="5" id="KW-1003">Cell membrane</keyword>
<feature type="binding site" evidence="5">
    <location>
        <position position="448"/>
    </location>
    <ligand>
        <name>S-methyl-5'-thioadenosine</name>
        <dbReference type="ChEBI" id="CHEBI:17509"/>
    </ligand>
</feature>
<comment type="subunit">
    <text evidence="5">Homodimer or homotetramer.</text>
</comment>
<dbReference type="PANTHER" id="PTHR43317:SF11">
    <property type="entry name" value="POLYAMINE AMINOPROPYLTRANSFERASE 2"/>
    <property type="match status" value="1"/>
</dbReference>
<dbReference type="PROSITE" id="PS51006">
    <property type="entry name" value="PABS_2"/>
    <property type="match status" value="1"/>
</dbReference>
<feature type="binding site" evidence="5">
    <location>
        <position position="323"/>
    </location>
    <ligand>
        <name>spermidine</name>
        <dbReference type="ChEBI" id="CHEBI:57834"/>
    </ligand>
</feature>
<evidence type="ECO:0000256" key="6">
    <source>
        <dbReference type="PROSITE-ProRule" id="PRU00354"/>
    </source>
</evidence>
<feature type="binding site" evidence="5">
    <location>
        <position position="366"/>
    </location>
    <ligand>
        <name>S-methyl-5'-thioadenosine</name>
        <dbReference type="ChEBI" id="CHEBI:17509"/>
    </ligand>
</feature>
<proteinExistence type="inferred from homology"/>
<feature type="transmembrane region" description="Helical" evidence="5">
    <location>
        <begin position="241"/>
        <end position="263"/>
    </location>
</feature>
<feature type="domain" description="PABS" evidence="7">
    <location>
        <begin position="263"/>
        <end position="521"/>
    </location>
</feature>
<dbReference type="AlphaFoldDB" id="A0A450SZT0"/>
<dbReference type="Pfam" id="PF01564">
    <property type="entry name" value="Spermine_synth"/>
    <property type="match status" value="1"/>
</dbReference>
<protein>
    <recommendedName>
        <fullName evidence="5">Polyamine aminopropyltransferase</fullName>
    </recommendedName>
    <alternativeName>
        <fullName evidence="5">Putrescine aminopropyltransferase</fullName>
        <shortName evidence="5">PAPT</shortName>
    </alternativeName>
    <alternativeName>
        <fullName evidence="5">Spermidine synthase</fullName>
        <shortName evidence="5">SPDS</shortName>
        <shortName evidence="5">SPDSY</shortName>
        <ecNumber evidence="5">2.5.1.16</ecNumber>
    </alternativeName>
</protein>
<dbReference type="Gene3D" id="3.40.50.150">
    <property type="entry name" value="Vaccinia Virus protein VP39"/>
    <property type="match status" value="1"/>
</dbReference>
<feature type="binding site" evidence="5">
    <location>
        <begin position="420"/>
        <end position="421"/>
    </location>
    <ligand>
        <name>S-methyl-5'-thioadenosine</name>
        <dbReference type="ChEBI" id="CHEBI:17509"/>
    </ligand>
</feature>
<evidence type="ECO:0000259" key="7">
    <source>
        <dbReference type="PROSITE" id="PS51006"/>
    </source>
</evidence>
<evidence type="ECO:0000256" key="5">
    <source>
        <dbReference type="HAMAP-Rule" id="MF_00198"/>
    </source>
</evidence>
<feature type="transmembrane region" description="Helical" evidence="5">
    <location>
        <begin position="28"/>
        <end position="49"/>
    </location>
</feature>
<evidence type="ECO:0000256" key="4">
    <source>
        <dbReference type="ARBA" id="ARBA00023115"/>
    </source>
</evidence>
<comment type="similarity">
    <text evidence="1 5">Belongs to the spermidine/spermine synthase family.</text>
</comment>
<evidence type="ECO:0000256" key="1">
    <source>
        <dbReference type="ARBA" id="ARBA00007867"/>
    </source>
</evidence>
<comment type="pathway">
    <text evidence="5">Amine and polyamine biosynthesis; spermidine biosynthesis; spermidine from putrescine: step 1/1.</text>
</comment>
<feature type="transmembrane region" description="Helical" evidence="5">
    <location>
        <begin position="92"/>
        <end position="119"/>
    </location>
</feature>
<keyword evidence="5" id="KW-0472">Membrane</keyword>
<feature type="transmembrane region" description="Helical" evidence="5">
    <location>
        <begin position="191"/>
        <end position="210"/>
    </location>
</feature>
<keyword evidence="4 5" id="KW-0620">Polyamine biosynthesis</keyword>
<accession>A0A450SZT0</accession>
<dbReference type="NCBIfam" id="NF002956">
    <property type="entry name" value="PRK03612.1"/>
    <property type="match status" value="1"/>
</dbReference>
<comment type="subcellular location">
    <subcellularLocation>
        <location evidence="5">Cell membrane</location>
        <topology evidence="5">Multi-pass membrane protein</topology>
    </subcellularLocation>
</comment>
<dbReference type="SUPFAM" id="SSF53335">
    <property type="entry name" value="S-adenosyl-L-methionine-dependent methyltransferases"/>
    <property type="match status" value="1"/>
</dbReference>
<dbReference type="UniPathway" id="UPA00248">
    <property type="reaction ID" value="UER00314"/>
</dbReference>
<feature type="transmembrane region" description="Helical" evidence="5">
    <location>
        <begin position="149"/>
        <end position="170"/>
    </location>
</feature>
<dbReference type="GO" id="GO:0008295">
    <property type="term" value="P:spermidine biosynthetic process"/>
    <property type="evidence" value="ECO:0007669"/>
    <property type="project" value="UniProtKB-UniRule"/>
</dbReference>
<sequence>MLHTAQTPPAKTDYPAPSSPPAPLLQDIALLVIVAVLAGCGLIYEYLISHYAGRVLGALETAIYGIIGIMIVAMGAGSFLARIIRCPFTGFVWLEVSIALLGSSAILLIGGAFAVANLFPRVLADTFDLPPDLLPSGELIRAAARMAEAAPYVIGAVLGILLGMEIPLVARAREILYARRLTHNTGSIYGVDYLGAGTGAALWVFFMLSLDISTAAAWTASANIAAGLIFYVLFRRRIRWGVAVVLCHFLAGALVVALGTFGADWDGAMEDLLYRDNVVYRAHTRYQHLTVTERVQDPAKPSVVSFFINGRLQFSTADERIYHAMLVYPALASSARRENILVIGGGDGLAARDILQWNPKRVVLLDLDRELIALFSRPGQTDADADTDTFGPGRRFVNERFTRRNQNAFSDPRVEVKIGDAFVLVNELIRQSEIFDAIIVDLPDPNHPNLNRLYSTRFYAKLKMLLAGDGAMTVQSASPYHAKRTFLCIGKTIRQAGFAHVEQYHQNVPSFGEWGWSIATRRGRPARERLAGLDTLPVDSPWITRPLMLAAFEFSRGFFDDAEKIQINRLGSMVAYRYHRSDWEKEQGIYQIRETPFPESEPDH</sequence>
<dbReference type="InterPro" id="IPR001045">
    <property type="entry name" value="Spermi_synthase"/>
</dbReference>
<dbReference type="PANTHER" id="PTHR43317">
    <property type="entry name" value="THERMOSPERMINE SYNTHASE ACAULIS5"/>
    <property type="match status" value="1"/>
</dbReference>
<dbReference type="GO" id="GO:0005886">
    <property type="term" value="C:plasma membrane"/>
    <property type="evidence" value="ECO:0007669"/>
    <property type="project" value="UniProtKB-SubCell"/>
</dbReference>
<dbReference type="InterPro" id="IPR029063">
    <property type="entry name" value="SAM-dependent_MTases_sf"/>
</dbReference>
<feature type="transmembrane region" description="Helical" evidence="5">
    <location>
        <begin position="61"/>
        <end position="80"/>
    </location>
</feature>
<comment type="caution">
    <text evidence="5">Lacks conserved residue(s) required for the propagation of feature annotation.</text>
</comment>
<name>A0A450SZT0_9GAMM</name>
<feature type="binding site" evidence="5">
    <location>
        <position position="287"/>
    </location>
    <ligand>
        <name>S-methyl-5'-thioadenosine</name>
        <dbReference type="ChEBI" id="CHEBI:17509"/>
    </ligand>
</feature>
<dbReference type="HAMAP" id="MF_00198">
    <property type="entry name" value="Spermidine_synth"/>
    <property type="match status" value="1"/>
</dbReference>
<organism evidence="8">
    <name type="scientific">Candidatus Kentrum sp. DK</name>
    <dbReference type="NCBI Taxonomy" id="2126562"/>
    <lineage>
        <taxon>Bacteria</taxon>
        <taxon>Pseudomonadati</taxon>
        <taxon>Pseudomonadota</taxon>
        <taxon>Gammaproteobacteria</taxon>
        <taxon>Candidatus Kentrum</taxon>
    </lineage>
</organism>
<reference evidence="8" key="1">
    <citation type="submission" date="2019-02" db="EMBL/GenBank/DDBJ databases">
        <authorList>
            <person name="Gruber-Vodicka R. H."/>
            <person name="Seah K. B. B."/>
        </authorList>
    </citation>
    <scope>NUCLEOTIDE SEQUENCE</scope>
    <source>
        <strain evidence="8">BECK_DK47</strain>
    </source>
</reference>
<dbReference type="GO" id="GO:0004766">
    <property type="term" value="F:spermidine synthase activity"/>
    <property type="evidence" value="ECO:0007669"/>
    <property type="project" value="UniProtKB-UniRule"/>
</dbReference>
<dbReference type="EMBL" id="CAADEX010000084">
    <property type="protein sequence ID" value="VFJ59586.1"/>
    <property type="molecule type" value="Genomic_DNA"/>
</dbReference>
<dbReference type="EC" id="2.5.1.16" evidence="5"/>
<evidence type="ECO:0000256" key="3">
    <source>
        <dbReference type="ARBA" id="ARBA00023066"/>
    </source>
</evidence>
<evidence type="ECO:0000256" key="2">
    <source>
        <dbReference type="ARBA" id="ARBA00022679"/>
    </source>
</evidence>
<comment type="function">
    <text evidence="5">Catalyzes the irreversible transfer of a propylamine group from the amino donor S-adenosylmethioninamine (decarboxy-AdoMet) to putrescine (1,4-diaminobutane) to yield spermidine.</text>
</comment>
<comment type="catalytic activity">
    <reaction evidence="5">
        <text>S-adenosyl 3-(methylsulfanyl)propylamine + putrescine = S-methyl-5'-thioadenosine + spermidine + H(+)</text>
        <dbReference type="Rhea" id="RHEA:12721"/>
        <dbReference type="ChEBI" id="CHEBI:15378"/>
        <dbReference type="ChEBI" id="CHEBI:17509"/>
        <dbReference type="ChEBI" id="CHEBI:57443"/>
        <dbReference type="ChEBI" id="CHEBI:57834"/>
        <dbReference type="ChEBI" id="CHEBI:326268"/>
        <dbReference type="EC" id="2.5.1.16"/>
    </reaction>
</comment>
<feature type="binding site" evidence="5">
    <location>
        <position position="347"/>
    </location>
    <ligand>
        <name>spermidine</name>
        <dbReference type="ChEBI" id="CHEBI:57834"/>
    </ligand>
</feature>
<evidence type="ECO:0000313" key="8">
    <source>
        <dbReference type="EMBL" id="VFJ59586.1"/>
    </source>
</evidence>
<feature type="active site" description="Proton acceptor" evidence="5 6">
    <location>
        <position position="441"/>
    </location>
</feature>